<evidence type="ECO:0000256" key="2">
    <source>
        <dbReference type="PROSITE-ProRule" id="PRU00504"/>
    </source>
</evidence>
<evidence type="ECO:0000313" key="4">
    <source>
        <dbReference type="EMBL" id="ABG57712.1"/>
    </source>
</evidence>
<dbReference type="InterPro" id="IPR013431">
    <property type="entry name" value="Delta_60_rpt"/>
</dbReference>
<dbReference type="InterPro" id="IPR050952">
    <property type="entry name" value="TRIM-NHL_E3_ligases"/>
</dbReference>
<dbReference type="SUPFAM" id="SSF63825">
    <property type="entry name" value="YWTD domain"/>
    <property type="match status" value="1"/>
</dbReference>
<dbReference type="OrthoDB" id="9799230at2"/>
<dbReference type="EMBL" id="CP000383">
    <property type="protein sequence ID" value="ABG57712.1"/>
    <property type="molecule type" value="Genomic_DNA"/>
</dbReference>
<feature type="repeat" description="NHL" evidence="2">
    <location>
        <begin position="529"/>
        <end position="568"/>
    </location>
</feature>
<evidence type="ECO:0008006" key="6">
    <source>
        <dbReference type="Google" id="ProtNLM"/>
    </source>
</evidence>
<dbReference type="InterPro" id="IPR011042">
    <property type="entry name" value="6-blade_b-propeller_TolB-like"/>
</dbReference>
<dbReference type="InterPro" id="IPR001258">
    <property type="entry name" value="NHL_repeat"/>
</dbReference>
<dbReference type="Gene3D" id="2.120.10.30">
    <property type="entry name" value="TolB, C-terminal domain"/>
    <property type="match status" value="3"/>
</dbReference>
<protein>
    <recommendedName>
        <fullName evidence="6">Secretion system C-terminal sorting domain-containing protein</fullName>
    </recommendedName>
</protein>
<dbReference type="PROSITE" id="PS51125">
    <property type="entry name" value="NHL"/>
    <property type="match status" value="3"/>
</dbReference>
<organism evidence="4 5">
    <name type="scientific">Cytophaga hutchinsonii (strain ATCC 33406 / DSM 1761 / CIP 103989 / NBRC 15051 / NCIMB 9469 / D465)</name>
    <dbReference type="NCBI Taxonomy" id="269798"/>
    <lineage>
        <taxon>Bacteria</taxon>
        <taxon>Pseudomonadati</taxon>
        <taxon>Bacteroidota</taxon>
        <taxon>Cytophagia</taxon>
        <taxon>Cytophagales</taxon>
        <taxon>Cytophagaceae</taxon>
        <taxon>Cytophaga</taxon>
    </lineage>
</organism>
<dbReference type="Proteomes" id="UP000001822">
    <property type="component" value="Chromosome"/>
</dbReference>
<dbReference type="Gene3D" id="2.80.10.50">
    <property type="match status" value="1"/>
</dbReference>
<dbReference type="GO" id="GO:0008270">
    <property type="term" value="F:zinc ion binding"/>
    <property type="evidence" value="ECO:0007669"/>
    <property type="project" value="UniProtKB-KW"/>
</dbReference>
<dbReference type="RefSeq" id="WP_011583828.1">
    <property type="nucleotide sequence ID" value="NC_008255.1"/>
</dbReference>
<dbReference type="PANTHER" id="PTHR24104:SF25">
    <property type="entry name" value="PROTEIN LIN-41"/>
    <property type="match status" value="1"/>
</dbReference>
<accession>A0A6N4SN80</accession>
<keyword evidence="3" id="KW-0732">Signal</keyword>
<evidence type="ECO:0000256" key="3">
    <source>
        <dbReference type="SAM" id="SignalP"/>
    </source>
</evidence>
<sequence>MKKILFAVYVCLIVSICNGQTVTGLDYTFNNSGYVEDKSGPVYIKHVVLTDGSIIQLGTIFPNASQRFGYVNKLNANGSINTDFNLPVSAYPNALSFRNNENSYLTSIITQTDGKIIVGGMSEYNETIDGTTYSFSDIALARLLPDGSLDQAFGINGKLVLPFGKAQNKLTDIALSTTGEIIIAGEYSDNTPMQTYVMRLTEDGSMDQSFGTNGLWTSSFMSNTFGTQIEMDIYDEVMVASNSGFDTVIVARILINGTLDGTYGTNGFSTINILEPIVGNRSQMRDMLIDSNEDVFLGVVMTGSNNLPPKASVFKLNYTGSLVSSFGSNGHFEFAEGYHYAMAFTPENKIISAVMRVDGLPFFYTTTKDGQIDSSPEYDYTLASEFFSGLNAYVRLEDITVLADGKIVATGYTGSKSSSLAQTGISIRLEKINPESATCAYQNKLVGFYRQLQDVCYDAQGNFFATDLNRHIIKFNAAGTVVKTWIRNTKNESENYPRIASDNAGNIFSIAGNSINKFSNDGMLLISWGTLGAGNGQLNYPGDIAIDSDQNVYVLDVNNNRIQKFDNNGNYLLQWNSRESNTQLMAICIDSDNNVYVSSAYSHALHKFNSSGTFIQSFDLGTKYCESIDYNPINNLLYVINYDLMTFSTSGVLQNTIETIASYDIPTHAIIKTVAVNKTNGSFAVTSIGDYNIHLFNSANTLEKILGGYNRLEGNFGNATAFTADLNGNVYVANDRREIQKFSAGNTYLLKWGGQGSADGKFNAVTDMAISKNNIIYIVDSTNNSIQCFDLNGNFIRKWGTKGTSSGQFNQPYRIVIDPQGFVYVFDKGNCRLQKFTSDGTFVSTLTICVANEMNPFEYAFYLMADSQSNIYFSVPNAGSVIRKINSSGFLVGSFSLLNASGDYQDLYNKICLAGDHFYQINTSNLLLSKFSLDGKFISACDFTAAYPDDVEFLTNMNIGINGKVYILAPNQGYILSLNNNIKPIVTSIHNTSLSEEEAAPCLVFPNPTTGTFKINITEPIDYVLIYDINGLSEKHTTAEIDTQLRGLLLIKIVLKNGTTQNSKVIKM</sequence>
<reference evidence="4 5" key="1">
    <citation type="journal article" date="2007" name="Appl. Environ. Microbiol.">
        <title>Genome sequence of the cellulolytic gliding bacterium Cytophaga hutchinsonii.</title>
        <authorList>
            <person name="Xie G."/>
            <person name="Bruce D.C."/>
            <person name="Challacombe J.F."/>
            <person name="Chertkov O."/>
            <person name="Detter J.C."/>
            <person name="Gilna P."/>
            <person name="Han C.S."/>
            <person name="Lucas S."/>
            <person name="Misra M."/>
            <person name="Myers G.L."/>
            <person name="Richardson P."/>
            <person name="Tapia R."/>
            <person name="Thayer N."/>
            <person name="Thompson L.S."/>
            <person name="Brettin T.S."/>
            <person name="Henrissat B."/>
            <person name="Wilson D.B."/>
            <person name="McBride M.J."/>
        </authorList>
    </citation>
    <scope>NUCLEOTIDE SEQUENCE [LARGE SCALE GENOMIC DNA]</scope>
    <source>
        <strain evidence="5">ATCC 33406 / DSM 1761 / CIP 103989 / NBRC 15051 / NCIMB 9469 / D465</strain>
    </source>
</reference>
<feature type="signal peptide" evidence="3">
    <location>
        <begin position="1"/>
        <end position="19"/>
    </location>
</feature>
<dbReference type="NCBIfam" id="TIGR02608">
    <property type="entry name" value="delta_60_rpt"/>
    <property type="match status" value="3"/>
</dbReference>
<dbReference type="PANTHER" id="PTHR24104">
    <property type="entry name" value="E3 UBIQUITIN-PROTEIN LIGASE NHLRC1-RELATED"/>
    <property type="match status" value="1"/>
</dbReference>
<proteinExistence type="predicted"/>
<keyword evidence="5" id="KW-1185">Reference proteome</keyword>
<evidence type="ECO:0000313" key="5">
    <source>
        <dbReference type="Proteomes" id="UP000001822"/>
    </source>
</evidence>
<feature type="chain" id="PRO_5026918193" description="Secretion system C-terminal sorting domain-containing protein" evidence="3">
    <location>
        <begin position="20"/>
        <end position="1068"/>
    </location>
</feature>
<dbReference type="KEGG" id="chu:CHU_0422"/>
<feature type="repeat" description="NHL" evidence="2">
    <location>
        <begin position="756"/>
        <end position="792"/>
    </location>
</feature>
<keyword evidence="1" id="KW-0677">Repeat</keyword>
<name>A0A6N4SN80_CYTH3</name>
<feature type="repeat" description="NHL" evidence="2">
    <location>
        <begin position="800"/>
        <end position="839"/>
    </location>
</feature>
<dbReference type="SUPFAM" id="SSF63829">
    <property type="entry name" value="Calcium-dependent phosphotriesterase"/>
    <property type="match status" value="2"/>
</dbReference>
<dbReference type="AlphaFoldDB" id="A0A6N4SN80"/>
<dbReference type="Pfam" id="PF17164">
    <property type="entry name" value="DUF5122"/>
    <property type="match status" value="2"/>
</dbReference>
<evidence type="ECO:0000256" key="1">
    <source>
        <dbReference type="ARBA" id="ARBA00022737"/>
    </source>
</evidence>
<dbReference type="Pfam" id="PF17170">
    <property type="entry name" value="DUF5128"/>
    <property type="match status" value="1"/>
</dbReference>
<gene>
    <name evidence="4" type="ordered locus">CHU_0422</name>
</gene>
<dbReference type="Pfam" id="PF01436">
    <property type="entry name" value="NHL"/>
    <property type="match status" value="1"/>
</dbReference>